<evidence type="ECO:0000256" key="4">
    <source>
        <dbReference type="ARBA" id="ARBA00023186"/>
    </source>
</evidence>
<evidence type="ECO:0000313" key="7">
    <source>
        <dbReference type="Proteomes" id="UP000602381"/>
    </source>
</evidence>
<evidence type="ECO:0000256" key="1">
    <source>
        <dbReference type="ARBA" id="ARBA00022490"/>
    </source>
</evidence>
<keyword evidence="2" id="KW-0862">Zinc</keyword>
<accession>A0ABQ2L8Q5</accession>
<evidence type="ECO:0000256" key="2">
    <source>
        <dbReference type="ARBA" id="ARBA00022833"/>
    </source>
</evidence>
<dbReference type="InterPro" id="IPR000397">
    <property type="entry name" value="Heat_shock_Hsp33"/>
</dbReference>
<reference evidence="7" key="1">
    <citation type="journal article" date="2019" name="Int. J. Syst. Evol. Microbiol.">
        <title>The Global Catalogue of Microorganisms (GCM) 10K type strain sequencing project: providing services to taxonomists for standard genome sequencing and annotation.</title>
        <authorList>
            <consortium name="The Broad Institute Genomics Platform"/>
            <consortium name="The Broad Institute Genome Sequencing Center for Infectious Disease"/>
            <person name="Wu L."/>
            <person name="Ma J."/>
        </authorList>
    </citation>
    <scope>NUCLEOTIDE SEQUENCE [LARGE SCALE GENOMIC DNA]</scope>
    <source>
        <strain evidence="7">JCM 17843</strain>
    </source>
</reference>
<dbReference type="RefSeq" id="WP_150004205.1">
    <property type="nucleotide sequence ID" value="NZ_BMOV01000002.1"/>
</dbReference>
<keyword evidence="5" id="KW-0676">Redox-active center</keyword>
<dbReference type="SUPFAM" id="SSF64397">
    <property type="entry name" value="Hsp33 domain"/>
    <property type="match status" value="1"/>
</dbReference>
<protein>
    <submittedName>
        <fullName evidence="6">33 kDa chaperonin</fullName>
    </submittedName>
</protein>
<dbReference type="InterPro" id="IPR023212">
    <property type="entry name" value="Hsp33_helix_hairpin_bin_dom_sf"/>
</dbReference>
<dbReference type="InterPro" id="IPR016154">
    <property type="entry name" value="Heat_shock_Hsp33_C"/>
</dbReference>
<dbReference type="PANTHER" id="PTHR30111:SF1">
    <property type="entry name" value="33 KDA CHAPERONIN"/>
    <property type="match status" value="1"/>
</dbReference>
<keyword evidence="1" id="KW-0963">Cytoplasm</keyword>
<comment type="caution">
    <text evidence="6">The sequence shown here is derived from an EMBL/GenBank/DDBJ whole genome shotgun (WGS) entry which is preliminary data.</text>
</comment>
<dbReference type="CDD" id="cd00498">
    <property type="entry name" value="Hsp33"/>
    <property type="match status" value="1"/>
</dbReference>
<dbReference type="PANTHER" id="PTHR30111">
    <property type="entry name" value="33 KDA CHAPERONIN"/>
    <property type="match status" value="1"/>
</dbReference>
<gene>
    <name evidence="6" type="primary">hslO</name>
    <name evidence="6" type="ORF">GCM10007972_06030</name>
</gene>
<dbReference type="InterPro" id="IPR016153">
    <property type="entry name" value="Heat_shock_Hsp33_N"/>
</dbReference>
<keyword evidence="7" id="KW-1185">Reference proteome</keyword>
<name>A0ABQ2L8Q5_9PROT</name>
<dbReference type="Gene3D" id="1.10.287.480">
    <property type="entry name" value="helix hairpin bin"/>
    <property type="match status" value="1"/>
</dbReference>
<sequence length="319" mass="34892">MTDSAKRSDNRPIIVADGGTSDNQVQPFQIEGMDVRGRAIRLGTAVDEIIIAHDYPKAIATLVGQMVALAGLLGSILKFDGTVTIQAKAKDSAPVNFLVADFDTPGHIRGYADYDAEALAALGADPDFRSLVGHGGYMAMTIDQGADMERYQGIVDLTGESLSDCAVTYFLNSEQTPTALRLAADIDPVSGHWRAGGIMVQHLARGEEGGPRLLDRNEQENWRRASILMESVKAVELLDPQLDLHSLLYRLYHEDGVRVSDPLDVAHQCRCSRDKLLAVLGTFPEDDLRHMIKDEKIEAICQFCSRAYHFAPKDVGLAE</sequence>
<dbReference type="Gene3D" id="3.55.30.10">
    <property type="entry name" value="Hsp33 domain"/>
    <property type="match status" value="1"/>
</dbReference>
<evidence type="ECO:0000313" key="6">
    <source>
        <dbReference type="EMBL" id="GGO07073.1"/>
    </source>
</evidence>
<dbReference type="Proteomes" id="UP000602381">
    <property type="component" value="Unassembled WGS sequence"/>
</dbReference>
<keyword evidence="4" id="KW-0143">Chaperone</keyword>
<evidence type="ECO:0000256" key="3">
    <source>
        <dbReference type="ARBA" id="ARBA00023157"/>
    </source>
</evidence>
<dbReference type="Pfam" id="PF01430">
    <property type="entry name" value="HSP33"/>
    <property type="match status" value="1"/>
</dbReference>
<organism evidence="6 7">
    <name type="scientific">Iodidimonas muriae</name>
    <dbReference type="NCBI Taxonomy" id="261467"/>
    <lineage>
        <taxon>Bacteria</taxon>
        <taxon>Pseudomonadati</taxon>
        <taxon>Pseudomonadota</taxon>
        <taxon>Alphaproteobacteria</taxon>
        <taxon>Iodidimonadales</taxon>
        <taxon>Iodidimonadaceae</taxon>
        <taxon>Iodidimonas</taxon>
    </lineage>
</organism>
<evidence type="ECO:0000256" key="5">
    <source>
        <dbReference type="ARBA" id="ARBA00023284"/>
    </source>
</evidence>
<dbReference type="EMBL" id="BMOV01000002">
    <property type="protein sequence ID" value="GGO07073.1"/>
    <property type="molecule type" value="Genomic_DNA"/>
</dbReference>
<keyword evidence="3" id="KW-1015">Disulfide bond</keyword>
<dbReference type="SUPFAM" id="SSF118352">
    <property type="entry name" value="HSP33 redox switch-like"/>
    <property type="match status" value="1"/>
</dbReference>
<dbReference type="PIRSF" id="PIRSF005261">
    <property type="entry name" value="Heat_shock_Hsp33"/>
    <property type="match status" value="1"/>
</dbReference>
<dbReference type="Gene3D" id="3.90.1280.10">
    <property type="entry name" value="HSP33 redox switch-like"/>
    <property type="match status" value="1"/>
</dbReference>
<proteinExistence type="predicted"/>